<protein>
    <submittedName>
        <fullName evidence="1">NADH-quinone oxidoreductase subunit F</fullName>
        <ecNumber evidence="1">1.6.5.9</ecNumber>
    </submittedName>
</protein>
<dbReference type="EMBL" id="JAUHJR010000071">
    <property type="protein sequence ID" value="MDN4163645.1"/>
    <property type="molecule type" value="Genomic_DNA"/>
</dbReference>
<keyword evidence="1" id="KW-0560">Oxidoreductase</keyword>
<gene>
    <name evidence="1" type="ORF">QWY29_19955</name>
</gene>
<keyword evidence="2" id="KW-1185">Reference proteome</keyword>
<dbReference type="SUPFAM" id="SSF142019">
    <property type="entry name" value="Nqo1 FMN-binding domain-like"/>
    <property type="match status" value="1"/>
</dbReference>
<comment type="caution">
    <text evidence="1">The sequence shown here is derived from an EMBL/GenBank/DDBJ whole genome shotgun (WGS) entry which is preliminary data.</text>
</comment>
<dbReference type="InterPro" id="IPR037225">
    <property type="entry name" value="Nuo51_FMN-bd_sf"/>
</dbReference>
<sequence length="60" mass="6279">MVDTLTPVLTANWGAERSWTLASYEEHGGYAGLRTALDMAPDDVITAVKDSGLRGRGGAG</sequence>
<dbReference type="GO" id="GO:0050136">
    <property type="term" value="F:NADH dehydrogenase (quinone) (non-electrogenic) activity"/>
    <property type="evidence" value="ECO:0007669"/>
    <property type="project" value="UniProtKB-EC"/>
</dbReference>
<proteinExistence type="predicted"/>
<dbReference type="Proteomes" id="UP001168537">
    <property type="component" value="Unassembled WGS sequence"/>
</dbReference>
<reference evidence="1" key="1">
    <citation type="submission" date="2023-06" db="EMBL/GenBank/DDBJ databases">
        <title>Draft genome sequence of Nocardioides sp. SOB72.</title>
        <authorList>
            <person name="Zhang G."/>
        </authorList>
    </citation>
    <scope>NUCLEOTIDE SEQUENCE</scope>
    <source>
        <strain evidence="1">SOB72</strain>
    </source>
</reference>
<dbReference type="EC" id="1.6.5.9" evidence="1"/>
<accession>A0ABT8EZN4</accession>
<dbReference type="Gene3D" id="6.10.250.1450">
    <property type="match status" value="1"/>
</dbReference>
<evidence type="ECO:0000313" key="1">
    <source>
        <dbReference type="EMBL" id="MDN4163645.1"/>
    </source>
</evidence>
<name>A0ABT8EZN4_9ACTN</name>
<evidence type="ECO:0000313" key="2">
    <source>
        <dbReference type="Proteomes" id="UP001168537"/>
    </source>
</evidence>
<feature type="non-terminal residue" evidence="1">
    <location>
        <position position="60"/>
    </location>
</feature>
<organism evidence="1 2">
    <name type="scientific">Nocardioides abyssi</name>
    <dbReference type="NCBI Taxonomy" id="3058370"/>
    <lineage>
        <taxon>Bacteria</taxon>
        <taxon>Bacillati</taxon>
        <taxon>Actinomycetota</taxon>
        <taxon>Actinomycetes</taxon>
        <taxon>Propionibacteriales</taxon>
        <taxon>Nocardioidaceae</taxon>
        <taxon>Nocardioides</taxon>
    </lineage>
</organism>